<dbReference type="InterPro" id="IPR008969">
    <property type="entry name" value="CarboxyPept-like_regulatory"/>
</dbReference>
<reference evidence="5 6" key="1">
    <citation type="submission" date="2020-11" db="EMBL/GenBank/DDBJ databases">
        <title>Pedobacter endophytica, an endophytic bacteria isolated form Carex pumila.</title>
        <authorList>
            <person name="Peng Y."/>
            <person name="Jiang L."/>
            <person name="Lee J."/>
        </authorList>
    </citation>
    <scope>NUCLEOTIDE SEQUENCE [LARGE SCALE GENOMIC DNA]</scope>
    <source>
        <strain evidence="5 6">JBR3-12</strain>
    </source>
</reference>
<name>A0A7U3Q5P4_9SPHI</name>
<dbReference type="RefSeq" id="WP_196097613.1">
    <property type="nucleotide sequence ID" value="NZ_CP064939.1"/>
</dbReference>
<gene>
    <name evidence="5" type="ORF">IZT61_14285</name>
</gene>
<keyword evidence="2" id="KW-0472">Membrane</keyword>
<dbReference type="SUPFAM" id="SSF56935">
    <property type="entry name" value="Porins"/>
    <property type="match status" value="1"/>
</dbReference>
<feature type="domain" description="Outer membrane protein beta-barrel" evidence="4">
    <location>
        <begin position="384"/>
        <end position="780"/>
    </location>
</feature>
<dbReference type="PANTHER" id="PTHR40980">
    <property type="entry name" value="PLUG DOMAIN-CONTAINING PROTEIN"/>
    <property type="match status" value="1"/>
</dbReference>
<dbReference type="PANTHER" id="PTHR40980:SF4">
    <property type="entry name" value="TONB-DEPENDENT RECEPTOR-LIKE BETA-BARREL DOMAIN-CONTAINING PROTEIN"/>
    <property type="match status" value="1"/>
</dbReference>
<dbReference type="InterPro" id="IPR041700">
    <property type="entry name" value="OMP_b-brl_3"/>
</dbReference>
<evidence type="ECO:0000256" key="2">
    <source>
        <dbReference type="ARBA" id="ARBA00023136"/>
    </source>
</evidence>
<evidence type="ECO:0000313" key="6">
    <source>
        <dbReference type="Proteomes" id="UP000594759"/>
    </source>
</evidence>
<proteinExistence type="predicted"/>
<dbReference type="KEGG" id="pex:IZT61_14285"/>
<comment type="subcellular location">
    <subcellularLocation>
        <location evidence="1">Cell outer membrane</location>
    </subcellularLocation>
</comment>
<dbReference type="EMBL" id="CP064939">
    <property type="protein sequence ID" value="QPH38257.1"/>
    <property type="molecule type" value="Genomic_DNA"/>
</dbReference>
<dbReference type="Pfam" id="PF14905">
    <property type="entry name" value="OMP_b-brl_3"/>
    <property type="match status" value="1"/>
</dbReference>
<dbReference type="AlphaFoldDB" id="A0A7U3Q5P4"/>
<evidence type="ECO:0000256" key="3">
    <source>
        <dbReference type="ARBA" id="ARBA00023237"/>
    </source>
</evidence>
<keyword evidence="6" id="KW-1185">Reference proteome</keyword>
<dbReference type="Gene3D" id="2.40.170.20">
    <property type="entry name" value="TonB-dependent receptor, beta-barrel domain"/>
    <property type="match status" value="1"/>
</dbReference>
<dbReference type="Proteomes" id="UP000594759">
    <property type="component" value="Chromosome"/>
</dbReference>
<dbReference type="GO" id="GO:0009279">
    <property type="term" value="C:cell outer membrane"/>
    <property type="evidence" value="ECO:0007669"/>
    <property type="project" value="UniProtKB-SubCell"/>
</dbReference>
<dbReference type="InterPro" id="IPR036942">
    <property type="entry name" value="Beta-barrel_TonB_sf"/>
</dbReference>
<evidence type="ECO:0000259" key="4">
    <source>
        <dbReference type="Pfam" id="PF14905"/>
    </source>
</evidence>
<dbReference type="SUPFAM" id="SSF49464">
    <property type="entry name" value="Carboxypeptidase regulatory domain-like"/>
    <property type="match status" value="1"/>
</dbReference>
<keyword evidence="5" id="KW-0675">Receptor</keyword>
<keyword evidence="3" id="KW-0998">Cell outer membrane</keyword>
<evidence type="ECO:0000256" key="1">
    <source>
        <dbReference type="ARBA" id="ARBA00004442"/>
    </source>
</evidence>
<organism evidence="5 6">
    <name type="scientific">Pedobacter endophyticus</name>
    <dbReference type="NCBI Taxonomy" id="2789740"/>
    <lineage>
        <taxon>Bacteria</taxon>
        <taxon>Pseudomonadati</taxon>
        <taxon>Bacteroidota</taxon>
        <taxon>Sphingobacteriia</taxon>
        <taxon>Sphingobacteriales</taxon>
        <taxon>Sphingobacteriaceae</taxon>
        <taxon>Pedobacter</taxon>
    </lineage>
</organism>
<evidence type="ECO:0000313" key="5">
    <source>
        <dbReference type="EMBL" id="QPH38257.1"/>
    </source>
</evidence>
<accession>A0A7U3Q5P4</accession>
<sequence>MLLPILSKPFLIISFILLCWFGNIRGQYSITGEVLDNKNLPVAYTKISVVRLSDSSTVASSMTTLDGKYKLQVNNMGEYFVSLISWSYKNSRVPVSIRELNTIIPAIHLEPSEVNLKEVSIKANRPLYERQIDRVAVNIGNQNTLVSGSVLEVLEKLPGVKVDRQTSSLSLNGKEEVGIMLEGKIVNIPLSSLIQMLNTMEAGNIKQIELITNPPAKYEAGNAGGLINILLNKRTTDGTNGAYTTALGFGDFDKQRLAVNWNTRKKALNFFGDLSYNRDRSYRRFENYKTITTNASNYSSAIVSSRFPTSANYSGRLGLDFSLNDKTTLGSSIYGLLNTWDQHVKSRGNIYYRPDSIVNLGIFNSENSKKTLFTGNVNLAYKIDKKSNLDVDLDYLYFYNKNPNFYENTYADAANKEILKDVFTSEKRTPVNIWAARTDYGVQVNKNMKLEAGYKVTLTSLDNLVSVARLLGQEYVPDPAMSGRSHLNEIIHAFYGSAKWNINKNTTMNVGLRYENSDTHLTIIEQKQVVNRNLGRVFPTLFLSRTLNANSTLLLSYGKRISRPTYNDLAPFILFLDPTTLYNGNISLKPSLSDVYTLTYNFKRYSITTEFINTIDPIFRFQPVLSEDNRQVFMPINLKNNKIYSALLYIPVRLSDWWQIDNSLQGVLQSTQLLSRGRLSDSYYRIKSTQNFMLSKQYYIQVFGSYQSARLTGASRTSPSNKIDVSIDKKWLASNDRLQLSISNILSDRYHVTSINEGNPNFSALTDYRYESRIVRLTYTHTFGNIKLEVQRKINKAIDEIEERVIK</sequence>
<protein>
    <submittedName>
        <fullName evidence="5">TonB-dependent receptor</fullName>
    </submittedName>
</protein>